<sequence length="389" mass="42953">MTNDELRLATKKDLVEQARAAGISGWHAMRKDELIEALLEVGRKKARPARSEKTADKVPATDSKHSPKPTVAAKPRAQKAAARDTSSESLLPDSQDSTKFPSSSPSRDLSAKVSKNLPASYGKDRIVVMVRDPYWLHAYWELTHAIIQRAEAALGQDWHGSKPVLRLFDISSNDTTSISEAHVRDIEIHGGCNNWYIEVSQPPRSYRVDIGYLARNGRFFVLSRSNTVTTPRAGATDAIDDNWSDIDAKAAERIYAMSSGYDPTASSLELKQLFEERLRRPMGSSAISSFGSGAFSGVGGKTRKFWFQLDAELIVYGATEPTASVTLQGEPVKLRPDGTFTMRFRLPDSRQIIPATATSADGIEERTIVLAVERNTKHLEPMIHDLNEG</sequence>
<proteinExistence type="predicted"/>
<dbReference type="InterPro" id="IPR036269">
    <property type="entry name" value="Rho_N_sf"/>
</dbReference>
<evidence type="ECO:0000313" key="4">
    <source>
        <dbReference type="Proteomes" id="UP000464378"/>
    </source>
</evidence>
<dbReference type="InterPro" id="IPR032585">
    <property type="entry name" value="DUF4912"/>
</dbReference>
<feature type="compositionally biased region" description="Polar residues" evidence="1">
    <location>
        <begin position="87"/>
        <end position="107"/>
    </location>
</feature>
<accession>A0A6C2YQ71</accession>
<dbReference type="SMART" id="SM00959">
    <property type="entry name" value="Rho_N"/>
    <property type="match status" value="1"/>
</dbReference>
<dbReference type="EMBL" id="LR586016">
    <property type="protein sequence ID" value="VIP03461.1"/>
    <property type="molecule type" value="Genomic_DNA"/>
</dbReference>
<dbReference type="AlphaFoldDB" id="A0A6C2YQ71"/>
<feature type="region of interest" description="Disordered" evidence="1">
    <location>
        <begin position="42"/>
        <end position="112"/>
    </location>
</feature>
<reference evidence="3" key="1">
    <citation type="submission" date="2019-04" db="EMBL/GenBank/DDBJ databases">
        <authorList>
            <consortium name="Science for Life Laboratories"/>
        </authorList>
    </citation>
    <scope>NUCLEOTIDE SEQUENCE</scope>
    <source>
        <strain evidence="3">MBLW1</strain>
    </source>
</reference>
<gene>
    <name evidence="3" type="ORF">GMBLW1_04990</name>
</gene>
<dbReference type="InParanoid" id="A0A6C2YQ71"/>
<protein>
    <recommendedName>
        <fullName evidence="2">Rho termination factor-like N-terminal domain-containing protein</fullName>
    </recommendedName>
</protein>
<name>A0A6C2YQ71_9BACT</name>
<dbReference type="RefSeq" id="WP_162658542.1">
    <property type="nucleotide sequence ID" value="NZ_LR593887.1"/>
</dbReference>
<evidence type="ECO:0000259" key="2">
    <source>
        <dbReference type="SMART" id="SM00959"/>
    </source>
</evidence>
<feature type="domain" description="Rho termination factor-like N-terminal" evidence="2">
    <location>
        <begin position="5"/>
        <end position="47"/>
    </location>
</feature>
<keyword evidence="4" id="KW-1185">Reference proteome</keyword>
<dbReference type="Proteomes" id="UP000464378">
    <property type="component" value="Chromosome"/>
</dbReference>
<evidence type="ECO:0000256" key="1">
    <source>
        <dbReference type="SAM" id="MobiDB-lite"/>
    </source>
</evidence>
<organism evidence="3">
    <name type="scientific">Tuwongella immobilis</name>
    <dbReference type="NCBI Taxonomy" id="692036"/>
    <lineage>
        <taxon>Bacteria</taxon>
        <taxon>Pseudomonadati</taxon>
        <taxon>Planctomycetota</taxon>
        <taxon>Planctomycetia</taxon>
        <taxon>Gemmatales</taxon>
        <taxon>Gemmataceae</taxon>
        <taxon>Tuwongella</taxon>
    </lineage>
</organism>
<dbReference type="GO" id="GO:0006353">
    <property type="term" value="P:DNA-templated transcription termination"/>
    <property type="evidence" value="ECO:0007669"/>
    <property type="project" value="InterPro"/>
</dbReference>
<dbReference type="SUPFAM" id="SSF68912">
    <property type="entry name" value="Rho N-terminal domain-like"/>
    <property type="match status" value="1"/>
</dbReference>
<evidence type="ECO:0000313" key="3">
    <source>
        <dbReference type="EMBL" id="VIP03461.1"/>
    </source>
</evidence>
<dbReference type="Pfam" id="PF16258">
    <property type="entry name" value="DUF4912"/>
    <property type="match status" value="1"/>
</dbReference>
<dbReference type="EMBL" id="LR593887">
    <property type="protein sequence ID" value="VTS04294.1"/>
    <property type="molecule type" value="Genomic_DNA"/>
</dbReference>
<dbReference type="KEGG" id="tim:GMBLW1_04990"/>
<dbReference type="InterPro" id="IPR011112">
    <property type="entry name" value="Rho-like_N"/>
</dbReference>